<organism evidence="4 5">
    <name type="scientific">Bradyrhizobium vignae</name>
    <dbReference type="NCBI Taxonomy" id="1549949"/>
    <lineage>
        <taxon>Bacteria</taxon>
        <taxon>Pseudomonadati</taxon>
        <taxon>Pseudomonadota</taxon>
        <taxon>Alphaproteobacteria</taxon>
        <taxon>Hyphomicrobiales</taxon>
        <taxon>Nitrobacteraceae</taxon>
        <taxon>Bradyrhizobium</taxon>
    </lineage>
</organism>
<accession>A0ABS4A8R9</accession>
<evidence type="ECO:0000256" key="2">
    <source>
        <dbReference type="SAM" id="SignalP"/>
    </source>
</evidence>
<protein>
    <submittedName>
        <fullName evidence="4">SH3 domain-containing protein</fullName>
    </submittedName>
</protein>
<feature type="compositionally biased region" description="Low complexity" evidence="1">
    <location>
        <begin position="378"/>
        <end position="397"/>
    </location>
</feature>
<feature type="non-terminal residue" evidence="4">
    <location>
        <position position="412"/>
    </location>
</feature>
<name>A0ABS4A8R9_9BRAD</name>
<evidence type="ECO:0000256" key="1">
    <source>
        <dbReference type="SAM" id="MobiDB-lite"/>
    </source>
</evidence>
<feature type="compositionally biased region" description="Low complexity" evidence="1">
    <location>
        <begin position="336"/>
        <end position="346"/>
    </location>
</feature>
<feature type="region of interest" description="Disordered" evidence="1">
    <location>
        <begin position="247"/>
        <end position="412"/>
    </location>
</feature>
<gene>
    <name evidence="4" type="ORF">JWS04_35845</name>
</gene>
<keyword evidence="2" id="KW-0732">Signal</keyword>
<comment type="caution">
    <text evidence="4">The sequence shown here is derived from an EMBL/GenBank/DDBJ whole genome shotgun (WGS) entry which is preliminary data.</text>
</comment>
<feature type="compositionally biased region" description="Basic and acidic residues" evidence="1">
    <location>
        <begin position="247"/>
        <end position="264"/>
    </location>
</feature>
<sequence length="412" mass="43672">MRLRSVLFAALLLAPTAALAAPGIVTVSTGLRAGPGAGFPLVDRIPGGARVNIHGCLRGNAWCDVSFSDDRGWVSSQYLEYLYRNHYVYLPDYVDEIDVPVVPFVLTSYWSSYYAGRPWYRRHAYWNNYWISHERFATRMTLDPGAARIGRAATRDAAIALEREGVRGKGAAAISGRDATTSRHDAAIATRDAAIARRDAAIARRDAAIGRGDAAITKRDAAITKRDAAVTADRTRVGRSERIAHERANVQSRNPRDAQARMMHEQAASRAAVRAQPMARAHEAPRVSAAPAARPATPHVAQPNVSHGAPMNARAQMPAPRATAPAMPHPGGGGAPHVNAAPRAGGAPAGGPGDGHQRSRAVPASARAHSSAHHDSHSAAPRAASRAVRPVQPARPALHAPAPSAGHGRPRG</sequence>
<feature type="compositionally biased region" description="Low complexity" evidence="1">
    <location>
        <begin position="313"/>
        <end position="326"/>
    </location>
</feature>
<dbReference type="InterPro" id="IPR003646">
    <property type="entry name" value="SH3-like_bac-type"/>
</dbReference>
<dbReference type="EMBL" id="JAGIKT010000128">
    <property type="protein sequence ID" value="MBP0116338.1"/>
    <property type="molecule type" value="Genomic_DNA"/>
</dbReference>
<dbReference type="Pfam" id="PF08239">
    <property type="entry name" value="SH3_3"/>
    <property type="match status" value="1"/>
</dbReference>
<feature type="compositionally biased region" description="Low complexity" evidence="1">
    <location>
        <begin position="360"/>
        <end position="369"/>
    </location>
</feature>
<keyword evidence="5" id="KW-1185">Reference proteome</keyword>
<feature type="signal peptide" evidence="2">
    <location>
        <begin position="1"/>
        <end position="20"/>
    </location>
</feature>
<proteinExistence type="predicted"/>
<reference evidence="4 5" key="1">
    <citation type="submission" date="2021-03" db="EMBL/GenBank/DDBJ databases">
        <title>Genome Sequence of Bradyrhizobium vignae strain ISRA400.</title>
        <authorList>
            <person name="Tisa L.S."/>
            <person name="Svistoonoff S."/>
            <person name="Hocher V."/>
            <person name="Fall S."/>
            <person name="Zaiya A."/>
            <person name="Naing D."/>
            <person name="Niang N."/>
            <person name="Diouf A."/>
            <person name="Dasylva M.C."/>
            <person name="Toure O."/>
            <person name="Gueye M."/>
            <person name="Gully D."/>
            <person name="Tisseyre P."/>
            <person name="Simpson S."/>
            <person name="Morris K."/>
            <person name="Thomas W.K."/>
        </authorList>
    </citation>
    <scope>NUCLEOTIDE SEQUENCE [LARGE SCALE GENOMIC DNA]</scope>
    <source>
        <strain evidence="4 5">ISRA400</strain>
    </source>
</reference>
<evidence type="ECO:0000313" key="4">
    <source>
        <dbReference type="EMBL" id="MBP0116338.1"/>
    </source>
</evidence>
<evidence type="ECO:0000313" key="5">
    <source>
        <dbReference type="Proteomes" id="UP000669317"/>
    </source>
</evidence>
<evidence type="ECO:0000259" key="3">
    <source>
        <dbReference type="Pfam" id="PF08239"/>
    </source>
</evidence>
<feature type="compositionally biased region" description="Low complexity" evidence="1">
    <location>
        <begin position="286"/>
        <end position="301"/>
    </location>
</feature>
<feature type="chain" id="PRO_5047368608" evidence="2">
    <location>
        <begin position="21"/>
        <end position="412"/>
    </location>
</feature>
<dbReference type="Proteomes" id="UP000669317">
    <property type="component" value="Unassembled WGS sequence"/>
</dbReference>
<dbReference type="Gene3D" id="2.30.30.40">
    <property type="entry name" value="SH3 Domains"/>
    <property type="match status" value="1"/>
</dbReference>
<feature type="domain" description="SH3b" evidence="3">
    <location>
        <begin position="31"/>
        <end position="80"/>
    </location>
</feature>